<evidence type="ECO:0000256" key="1">
    <source>
        <dbReference type="ARBA" id="ARBA00023587"/>
    </source>
</evidence>
<accession>A0A9C7LAN3</accession>
<reference evidence="4" key="1">
    <citation type="submission" date="2021-10" db="EMBL/GenBank/DDBJ databases">
        <authorList>
            <person name="Criscuolo A."/>
        </authorList>
    </citation>
    <scope>NUCLEOTIDE SEQUENCE</scope>
    <source>
        <strain evidence="4">CIP111885</strain>
    </source>
</reference>
<comment type="subcellular location">
    <subcellularLocation>
        <location evidence="1">Carboxysome</location>
    </subcellularLocation>
</comment>
<dbReference type="PANTHER" id="PTHR36539:SF2">
    <property type="entry name" value="ETHANOLAMINE UTILIZATION PROTEIN"/>
    <property type="match status" value="1"/>
</dbReference>
<evidence type="ECO:0000256" key="2">
    <source>
        <dbReference type="ARBA" id="ARBA00023669"/>
    </source>
</evidence>
<protein>
    <submittedName>
        <fullName evidence="4">Carbon dioxide concentrating mechanism protein CcmL</fullName>
    </submittedName>
</protein>
<keyword evidence="5" id="KW-1185">Reference proteome</keyword>
<dbReference type="InterPro" id="IPR036677">
    <property type="entry name" value="EutN_CcmL_sf"/>
</dbReference>
<organism evidence="4 5">
    <name type="scientific">Pseudoneobacillus rhizosphaerae</name>
    <dbReference type="NCBI Taxonomy" id="2880968"/>
    <lineage>
        <taxon>Bacteria</taxon>
        <taxon>Bacillati</taxon>
        <taxon>Bacillota</taxon>
        <taxon>Bacilli</taxon>
        <taxon>Bacillales</taxon>
        <taxon>Bacillaceae</taxon>
        <taxon>Pseudoneobacillus</taxon>
    </lineage>
</organism>
<dbReference type="Gene3D" id="2.40.50.220">
    <property type="entry name" value="EutN/Ccml"/>
    <property type="match status" value="1"/>
</dbReference>
<dbReference type="CDD" id="cd01614">
    <property type="entry name" value="EutN_CcmL"/>
    <property type="match status" value="1"/>
</dbReference>
<gene>
    <name evidence="4" type="primary">ccmL_1</name>
    <name evidence="4" type="ORF">NEOCIP111885_01342</name>
</gene>
<dbReference type="PANTHER" id="PTHR36539">
    <property type="entry name" value="ETHANOLAMINE UTILIZATION PROTEIN EUTN"/>
    <property type="match status" value="1"/>
</dbReference>
<comment type="caution">
    <text evidence="4">The sequence shown here is derived from an EMBL/GenBank/DDBJ whole genome shotgun (WGS) entry which is preliminary data.</text>
</comment>
<dbReference type="Proteomes" id="UP000789845">
    <property type="component" value="Unassembled WGS sequence"/>
</dbReference>
<evidence type="ECO:0000256" key="3">
    <source>
        <dbReference type="ARBA" id="ARBA00024446"/>
    </source>
</evidence>
<keyword evidence="2" id="KW-1282">Carboxysome</keyword>
<evidence type="ECO:0000313" key="4">
    <source>
        <dbReference type="EMBL" id="CAG9607650.1"/>
    </source>
</evidence>
<dbReference type="PROSITE" id="PS51932">
    <property type="entry name" value="BMV"/>
    <property type="match status" value="1"/>
</dbReference>
<dbReference type="AlphaFoldDB" id="A0A9C7LAN3"/>
<dbReference type="Pfam" id="PF03319">
    <property type="entry name" value="EutN_CcmL"/>
    <property type="match status" value="1"/>
</dbReference>
<dbReference type="InterPro" id="IPR004992">
    <property type="entry name" value="EutN_CcmL"/>
</dbReference>
<keyword evidence="3" id="KW-1283">Bacterial microcompartment</keyword>
<evidence type="ECO:0000313" key="5">
    <source>
        <dbReference type="Proteomes" id="UP000789845"/>
    </source>
</evidence>
<proteinExistence type="predicted"/>
<sequence length="94" mass="9925">MGTVVGNVWATRKEDDLSGLKFLFIQPERPDGSSVEPPFIAVDRIGAGFGDKVIVTRGSAAANMTGLTKLPIDALVVGIIDSIDVEKKEVNGRG</sequence>
<dbReference type="SUPFAM" id="SSF159133">
    <property type="entry name" value="EutN/CcmL-like"/>
    <property type="match status" value="1"/>
</dbReference>
<name>A0A9C7LAN3_9BACI</name>
<dbReference type="GO" id="GO:0031470">
    <property type="term" value="C:carboxysome"/>
    <property type="evidence" value="ECO:0007669"/>
    <property type="project" value="UniProtKB-SubCell"/>
</dbReference>
<dbReference type="EMBL" id="CAKJTG010000006">
    <property type="protein sequence ID" value="CAG9607650.1"/>
    <property type="molecule type" value="Genomic_DNA"/>
</dbReference>